<reference evidence="2" key="1">
    <citation type="journal article" date="2019" name="Sci. Rep.">
        <title>A comparative genomics approach for identifying host-range determinants in Streptococcus thermophilus bacteriophages.</title>
        <authorList>
            <person name="Szymczak P."/>
            <person name="Rau M.H."/>
            <person name="Monteiro J.M."/>
            <person name="Pinho M.G."/>
            <person name="Filipe S.R."/>
            <person name="Vogensen F.K."/>
            <person name="Zeidan A.A."/>
            <person name="Janzen T."/>
        </authorList>
    </citation>
    <scope>NUCLEOTIDE SEQUENCE</scope>
    <source>
        <strain evidence="2">STCH_06_eps</strain>
    </source>
</reference>
<accession>A0A4Y5FQU1</accession>
<feature type="transmembrane region" description="Helical" evidence="1">
    <location>
        <begin position="229"/>
        <end position="250"/>
    </location>
</feature>
<sequence>MNSIDKKYRIKLDTLIFLIFIMLATFNYSMELSIVGNPFRQVILVLMLILLLFTIILKKYTIKKMIVFITAIVYGLVNYRVSGYTDLFILLLAAYVADQVDFNNVLKVLFWEKLVIFLSLNIFSVLGVIEMTKFSINKYLSIVEAYAPGYVSSNVYGCQAGVLFLLYLSINRYKLTKLKVLLVWFLSVLVYIICRSRTELILVSVTTVLLLICNNPKNFNKVKRILSWGYPSILVLNFGLIYTFSILGYGNPIMSTVNDVLFNGRIGLALMNFNTYGISLFGSPIDVSIVAKTNRYYALDNGYTVLVLYYGLIGLLWYSYIQIQTAKKLEKINELVLMVVLFIINIWGIYEGNMVSLGGNFMIIAFLSKVTDNYSEELKS</sequence>
<dbReference type="EMBL" id="MK483540">
    <property type="protein sequence ID" value="QBR99799.1"/>
    <property type="molecule type" value="Genomic_DNA"/>
</dbReference>
<evidence type="ECO:0000256" key="1">
    <source>
        <dbReference type="SAM" id="Phobius"/>
    </source>
</evidence>
<protein>
    <submittedName>
        <fullName evidence="2">Polysaccharide biosynthesis protein cpsH(V)</fullName>
    </submittedName>
</protein>
<feature type="transmembrane region" description="Helical" evidence="1">
    <location>
        <begin position="332"/>
        <end position="350"/>
    </location>
</feature>
<feature type="transmembrane region" description="Helical" evidence="1">
    <location>
        <begin position="12"/>
        <end position="30"/>
    </location>
</feature>
<dbReference type="AlphaFoldDB" id="A0A4Y5FQU1"/>
<keyword evidence="1" id="KW-0812">Transmembrane</keyword>
<feature type="transmembrane region" description="Helical" evidence="1">
    <location>
        <begin position="108"/>
        <end position="129"/>
    </location>
</feature>
<evidence type="ECO:0000313" key="2">
    <source>
        <dbReference type="EMBL" id="QBR99799.1"/>
    </source>
</evidence>
<feature type="transmembrane region" description="Helical" evidence="1">
    <location>
        <begin position="302"/>
        <end position="320"/>
    </location>
</feature>
<feature type="transmembrane region" description="Helical" evidence="1">
    <location>
        <begin position="262"/>
        <end position="282"/>
    </location>
</feature>
<feature type="transmembrane region" description="Helical" evidence="1">
    <location>
        <begin position="176"/>
        <end position="193"/>
    </location>
</feature>
<gene>
    <name evidence="2" type="ORF">eps06_0012</name>
</gene>
<name>A0A4Y5FQU1_STRTR</name>
<feature type="transmembrane region" description="Helical" evidence="1">
    <location>
        <begin position="72"/>
        <end position="96"/>
    </location>
</feature>
<keyword evidence="1" id="KW-0472">Membrane</keyword>
<keyword evidence="1" id="KW-1133">Transmembrane helix</keyword>
<dbReference type="RefSeq" id="WP_232979741.1">
    <property type="nucleotide sequence ID" value="NZ_CP030250.1"/>
</dbReference>
<organism evidence="2">
    <name type="scientific">Streptococcus thermophilus</name>
    <dbReference type="NCBI Taxonomy" id="1308"/>
    <lineage>
        <taxon>Bacteria</taxon>
        <taxon>Bacillati</taxon>
        <taxon>Bacillota</taxon>
        <taxon>Bacilli</taxon>
        <taxon>Lactobacillales</taxon>
        <taxon>Streptococcaceae</taxon>
        <taxon>Streptococcus</taxon>
    </lineage>
</organism>
<proteinExistence type="predicted"/>
<feature type="transmembrane region" description="Helical" evidence="1">
    <location>
        <begin position="42"/>
        <end position="60"/>
    </location>
</feature>
<feature type="transmembrane region" description="Helical" evidence="1">
    <location>
        <begin position="150"/>
        <end position="170"/>
    </location>
</feature>